<evidence type="ECO:0000313" key="3">
    <source>
        <dbReference type="Proteomes" id="UP000257109"/>
    </source>
</evidence>
<feature type="non-terminal residue" evidence="2">
    <location>
        <position position="1"/>
    </location>
</feature>
<sequence>MPKRDDTRRLKGVINTIVGRFIGNSSSSTKNDTCALSTISTLASTEPVNSCPPLPSPTKILSDPTPTRMI</sequence>
<feature type="region of interest" description="Disordered" evidence="1">
    <location>
        <begin position="45"/>
        <end position="70"/>
    </location>
</feature>
<comment type="caution">
    <text evidence="2">The sequence shown here is derived from an EMBL/GenBank/DDBJ whole genome shotgun (WGS) entry which is preliminary data.</text>
</comment>
<organism evidence="2 3">
    <name type="scientific">Mucuna pruriens</name>
    <name type="common">Velvet bean</name>
    <name type="synonym">Dolichos pruriens</name>
    <dbReference type="NCBI Taxonomy" id="157652"/>
    <lineage>
        <taxon>Eukaryota</taxon>
        <taxon>Viridiplantae</taxon>
        <taxon>Streptophyta</taxon>
        <taxon>Embryophyta</taxon>
        <taxon>Tracheophyta</taxon>
        <taxon>Spermatophyta</taxon>
        <taxon>Magnoliopsida</taxon>
        <taxon>eudicotyledons</taxon>
        <taxon>Gunneridae</taxon>
        <taxon>Pentapetalae</taxon>
        <taxon>rosids</taxon>
        <taxon>fabids</taxon>
        <taxon>Fabales</taxon>
        <taxon>Fabaceae</taxon>
        <taxon>Papilionoideae</taxon>
        <taxon>50 kb inversion clade</taxon>
        <taxon>NPAAA clade</taxon>
        <taxon>indigoferoid/millettioid clade</taxon>
        <taxon>Phaseoleae</taxon>
        <taxon>Mucuna</taxon>
    </lineage>
</organism>
<name>A0A371FGW1_MUCPR</name>
<protein>
    <submittedName>
        <fullName evidence="2">Uncharacterized protein</fullName>
    </submittedName>
</protein>
<evidence type="ECO:0000313" key="2">
    <source>
        <dbReference type="EMBL" id="RDX77526.1"/>
    </source>
</evidence>
<dbReference type="AlphaFoldDB" id="A0A371FGW1"/>
<accession>A0A371FGW1</accession>
<evidence type="ECO:0000256" key="1">
    <source>
        <dbReference type="SAM" id="MobiDB-lite"/>
    </source>
</evidence>
<dbReference type="Proteomes" id="UP000257109">
    <property type="component" value="Unassembled WGS sequence"/>
</dbReference>
<keyword evidence="3" id="KW-1185">Reference proteome</keyword>
<reference evidence="2" key="1">
    <citation type="submission" date="2018-05" db="EMBL/GenBank/DDBJ databases">
        <title>Draft genome of Mucuna pruriens seed.</title>
        <authorList>
            <person name="Nnadi N.E."/>
            <person name="Vos R."/>
            <person name="Hasami M.H."/>
            <person name="Devisetty U.K."/>
            <person name="Aguiy J.C."/>
        </authorList>
    </citation>
    <scope>NUCLEOTIDE SEQUENCE [LARGE SCALE GENOMIC DNA]</scope>
    <source>
        <strain evidence="2">JCA_2017</strain>
    </source>
</reference>
<dbReference type="EMBL" id="QJKJ01009148">
    <property type="protein sequence ID" value="RDX77526.1"/>
    <property type="molecule type" value="Genomic_DNA"/>
</dbReference>
<gene>
    <name evidence="2" type="ORF">CR513_42341</name>
</gene>
<proteinExistence type="predicted"/>